<evidence type="ECO:0000313" key="2">
    <source>
        <dbReference type="EMBL" id="AFJ47156.1"/>
    </source>
</evidence>
<feature type="compositionally biased region" description="Basic residues" evidence="1">
    <location>
        <begin position="78"/>
        <end position="90"/>
    </location>
</feature>
<reference evidence="2 3" key="1">
    <citation type="journal article" date="2012" name="J. Bacteriol.">
        <title>Complete genome sequence of the B12-producing Shimwellia blattae strain DSM 4481, isolated from a cockroach.</title>
        <authorList>
            <person name="Brzuszkiewicz E."/>
            <person name="Waschkowitz T."/>
            <person name="Wiezer A."/>
            <person name="Daniel R."/>
        </authorList>
    </citation>
    <scope>NUCLEOTIDE SEQUENCE [LARGE SCALE GENOMIC DNA]</scope>
    <source>
        <strain evidence="3">ATCC 29907 / DSM 4481 / JCM 1650 / NBRC 105725 / CDC 9005-74</strain>
    </source>
</reference>
<dbReference type="OrthoDB" id="6625212at2"/>
<dbReference type="KEGG" id="ebt:EBL_c20650"/>
<evidence type="ECO:0000256" key="1">
    <source>
        <dbReference type="SAM" id="MobiDB-lite"/>
    </source>
</evidence>
<sequence length="90" mass="10027">MKGFKIEYIDGALVALEIDGQSLIDKAIQALSFTHVQGSRPVLTTTIAEEVTGPQDTRSEHSEDPQSTPTESDTPHPQGRRKRGQRNWRL</sequence>
<dbReference type="RefSeq" id="WP_002440809.1">
    <property type="nucleotide sequence ID" value="NC_017910.1"/>
</dbReference>
<name>I2B9F2_SHIBC</name>
<dbReference type="STRING" id="630626.EBL_c20650"/>
<dbReference type="HOGENOM" id="CLU_179225_0_0_6"/>
<organism evidence="2 3">
    <name type="scientific">Shimwellia blattae (strain ATCC 29907 / DSM 4481 / JCM 1650 / NBRC 105725 / CDC 9005-74)</name>
    <name type="common">Escherichia blattae</name>
    <dbReference type="NCBI Taxonomy" id="630626"/>
    <lineage>
        <taxon>Bacteria</taxon>
        <taxon>Pseudomonadati</taxon>
        <taxon>Pseudomonadota</taxon>
        <taxon>Gammaproteobacteria</taxon>
        <taxon>Enterobacterales</taxon>
        <taxon>Enterobacteriaceae</taxon>
        <taxon>Shimwellia</taxon>
    </lineage>
</organism>
<dbReference type="Proteomes" id="UP000001955">
    <property type="component" value="Chromosome"/>
</dbReference>
<gene>
    <name evidence="2" type="ordered locus">EBL_c20650</name>
</gene>
<dbReference type="AlphaFoldDB" id="I2B9F2"/>
<protein>
    <submittedName>
        <fullName evidence="2">Uncharacterized protein</fullName>
    </submittedName>
</protein>
<proteinExistence type="predicted"/>
<keyword evidence="3" id="KW-1185">Reference proteome</keyword>
<accession>K6VVG9</accession>
<evidence type="ECO:0000313" key="3">
    <source>
        <dbReference type="Proteomes" id="UP000001955"/>
    </source>
</evidence>
<accession>I2B9F2</accession>
<dbReference type="EMBL" id="CP001560">
    <property type="protein sequence ID" value="AFJ47156.1"/>
    <property type="molecule type" value="Genomic_DNA"/>
</dbReference>
<feature type="region of interest" description="Disordered" evidence="1">
    <location>
        <begin position="48"/>
        <end position="90"/>
    </location>
</feature>